<dbReference type="EMBL" id="CP059851">
    <property type="protein sequence ID" value="QMW22481.1"/>
    <property type="molecule type" value="Genomic_DNA"/>
</dbReference>
<dbReference type="Proteomes" id="UP000515292">
    <property type="component" value="Chromosome"/>
</dbReference>
<keyword evidence="2" id="KW-1185">Reference proteome</keyword>
<protein>
    <recommendedName>
        <fullName evidence="3">DUF2285 domain-containing protein</fullName>
    </recommendedName>
</protein>
<dbReference type="AlphaFoldDB" id="A0A7G5IGI9"/>
<sequence length="99" mass="11101">MSDAGGTRLLDEPPDDETVTDYDLAFANHYLRLLAAHDEGAPWQEAASLVLSLDCVSDPGRAQRIHDAHLRRAIWIARHGFLDLLKRGKYDEPPEHTQA</sequence>
<name>A0A7G5IGI9_9SPHN</name>
<dbReference type="RefSeq" id="WP_182295422.1">
    <property type="nucleotide sequence ID" value="NZ_CP059851.1"/>
</dbReference>
<dbReference type="KEGG" id="sand:H3309_14225"/>
<evidence type="ECO:0008006" key="3">
    <source>
        <dbReference type="Google" id="ProtNLM"/>
    </source>
</evidence>
<evidence type="ECO:0000313" key="1">
    <source>
        <dbReference type="EMBL" id="QMW22481.1"/>
    </source>
</evidence>
<reference evidence="1 2" key="1">
    <citation type="submission" date="2020-07" db="EMBL/GenBank/DDBJ databases">
        <title>Complete genome sequence for Sandaracinobacter sp. M6.</title>
        <authorList>
            <person name="Tang Y."/>
            <person name="Liu Q."/>
            <person name="Guo Z."/>
            <person name="Lei P."/>
            <person name="Huang B."/>
        </authorList>
    </citation>
    <scope>NUCLEOTIDE SEQUENCE [LARGE SCALE GENOMIC DNA]</scope>
    <source>
        <strain evidence="1 2">M6</strain>
    </source>
</reference>
<accession>A0A7G5IGI9</accession>
<gene>
    <name evidence="1" type="ORF">H3309_14225</name>
</gene>
<proteinExistence type="predicted"/>
<evidence type="ECO:0000313" key="2">
    <source>
        <dbReference type="Proteomes" id="UP000515292"/>
    </source>
</evidence>
<organism evidence="1 2">
    <name type="scientific">Sandaracinobacteroides saxicola</name>
    <dbReference type="NCBI Taxonomy" id="2759707"/>
    <lineage>
        <taxon>Bacteria</taxon>
        <taxon>Pseudomonadati</taxon>
        <taxon>Pseudomonadota</taxon>
        <taxon>Alphaproteobacteria</taxon>
        <taxon>Sphingomonadales</taxon>
        <taxon>Sphingosinicellaceae</taxon>
        <taxon>Sandaracinobacteroides</taxon>
    </lineage>
</organism>